<gene>
    <name evidence="7" type="ORF">OKA05_01870</name>
</gene>
<dbReference type="Proteomes" id="UP001320876">
    <property type="component" value="Unassembled WGS sequence"/>
</dbReference>
<evidence type="ECO:0000256" key="3">
    <source>
        <dbReference type="ARBA" id="ARBA00023002"/>
    </source>
</evidence>
<dbReference type="InterPro" id="IPR012675">
    <property type="entry name" value="Beta-grasp_dom_sf"/>
</dbReference>
<dbReference type="InterPro" id="IPR036884">
    <property type="entry name" value="2Fe-2S-bd_dom_sf"/>
</dbReference>
<dbReference type="InterPro" id="IPR006058">
    <property type="entry name" value="2Fe2S_fd_BS"/>
</dbReference>
<dbReference type="Pfam" id="PF00111">
    <property type="entry name" value="Fer2"/>
    <property type="match status" value="1"/>
</dbReference>
<name>A0ABT3GCC9_9BACT</name>
<dbReference type="Pfam" id="PF01799">
    <property type="entry name" value="Fer2_2"/>
    <property type="match status" value="1"/>
</dbReference>
<sequence length="158" mass="16957">MATISRLHINGRDVPLQADGERQLLAILRDELGLTGCKAGCGEGQCGACTVLVDGKPVRSCITDVGSVAERKIRTIEGLAEKEDALHPVQQAFLDADALQCGYCTCGMILSAVALLEKHPKPTEAQFLEAMDGNICRCGVYNRIRDAVKRASETLATR</sequence>
<dbReference type="Gene3D" id="1.10.150.120">
    <property type="entry name" value="[2Fe-2S]-binding domain"/>
    <property type="match status" value="1"/>
</dbReference>
<evidence type="ECO:0000259" key="6">
    <source>
        <dbReference type="PROSITE" id="PS51085"/>
    </source>
</evidence>
<keyword evidence="8" id="KW-1185">Reference proteome</keyword>
<organism evidence="7 8">
    <name type="scientific">Luteolibacter arcticus</name>
    <dbReference type="NCBI Taxonomy" id="1581411"/>
    <lineage>
        <taxon>Bacteria</taxon>
        <taxon>Pseudomonadati</taxon>
        <taxon>Verrucomicrobiota</taxon>
        <taxon>Verrucomicrobiia</taxon>
        <taxon>Verrucomicrobiales</taxon>
        <taxon>Verrucomicrobiaceae</taxon>
        <taxon>Luteolibacter</taxon>
    </lineage>
</organism>
<evidence type="ECO:0000313" key="7">
    <source>
        <dbReference type="EMBL" id="MCW1921280.1"/>
    </source>
</evidence>
<evidence type="ECO:0000256" key="1">
    <source>
        <dbReference type="ARBA" id="ARBA00022714"/>
    </source>
</evidence>
<keyword evidence="3" id="KW-0560">Oxidoreductase</keyword>
<dbReference type="PANTHER" id="PTHR44379:SF2">
    <property type="entry name" value="BLR6218 PROTEIN"/>
    <property type="match status" value="1"/>
</dbReference>
<dbReference type="PROSITE" id="PS00197">
    <property type="entry name" value="2FE2S_FER_1"/>
    <property type="match status" value="1"/>
</dbReference>
<keyword evidence="4" id="KW-0408">Iron</keyword>
<feature type="domain" description="2Fe-2S ferredoxin-type" evidence="6">
    <location>
        <begin position="5"/>
        <end position="79"/>
    </location>
</feature>
<evidence type="ECO:0000256" key="2">
    <source>
        <dbReference type="ARBA" id="ARBA00022723"/>
    </source>
</evidence>
<dbReference type="InterPro" id="IPR051452">
    <property type="entry name" value="Diverse_Oxidoreductases"/>
</dbReference>
<accession>A0ABT3GCC9</accession>
<reference evidence="7 8" key="1">
    <citation type="submission" date="2022-10" db="EMBL/GenBank/DDBJ databases">
        <title>Luteolibacter arcticus strain CCTCC AB 2014275, whole genome shotgun sequencing project.</title>
        <authorList>
            <person name="Zhao G."/>
            <person name="Shen L."/>
        </authorList>
    </citation>
    <scope>NUCLEOTIDE SEQUENCE [LARGE SCALE GENOMIC DNA]</scope>
    <source>
        <strain evidence="7 8">CCTCC AB 2014275</strain>
    </source>
</reference>
<dbReference type="InterPro" id="IPR002888">
    <property type="entry name" value="2Fe-2S-bd"/>
</dbReference>
<dbReference type="InterPro" id="IPR001041">
    <property type="entry name" value="2Fe-2S_ferredoxin-type"/>
</dbReference>
<keyword evidence="5" id="KW-0411">Iron-sulfur</keyword>
<evidence type="ECO:0000256" key="5">
    <source>
        <dbReference type="ARBA" id="ARBA00023014"/>
    </source>
</evidence>
<keyword evidence="2" id="KW-0479">Metal-binding</keyword>
<dbReference type="Gene3D" id="3.10.20.30">
    <property type="match status" value="1"/>
</dbReference>
<comment type="caution">
    <text evidence="7">The sequence shown here is derived from an EMBL/GenBank/DDBJ whole genome shotgun (WGS) entry which is preliminary data.</text>
</comment>
<keyword evidence="1" id="KW-0001">2Fe-2S</keyword>
<dbReference type="PANTHER" id="PTHR44379">
    <property type="entry name" value="OXIDOREDUCTASE WITH IRON-SULFUR SUBUNIT"/>
    <property type="match status" value="1"/>
</dbReference>
<dbReference type="RefSeq" id="WP_264485389.1">
    <property type="nucleotide sequence ID" value="NZ_JAPDDT010000001.1"/>
</dbReference>
<evidence type="ECO:0000256" key="4">
    <source>
        <dbReference type="ARBA" id="ARBA00023004"/>
    </source>
</evidence>
<dbReference type="EMBL" id="JAPDDT010000001">
    <property type="protein sequence ID" value="MCW1921280.1"/>
    <property type="molecule type" value="Genomic_DNA"/>
</dbReference>
<evidence type="ECO:0000313" key="8">
    <source>
        <dbReference type="Proteomes" id="UP001320876"/>
    </source>
</evidence>
<dbReference type="InterPro" id="IPR036010">
    <property type="entry name" value="2Fe-2S_ferredoxin-like_sf"/>
</dbReference>
<proteinExistence type="predicted"/>
<dbReference type="SUPFAM" id="SSF54292">
    <property type="entry name" value="2Fe-2S ferredoxin-like"/>
    <property type="match status" value="1"/>
</dbReference>
<dbReference type="PROSITE" id="PS51085">
    <property type="entry name" value="2FE2S_FER_2"/>
    <property type="match status" value="1"/>
</dbReference>
<dbReference type="SUPFAM" id="SSF47741">
    <property type="entry name" value="CO dehydrogenase ISP C-domain like"/>
    <property type="match status" value="1"/>
</dbReference>
<protein>
    <submittedName>
        <fullName evidence="7">(2Fe-2S)-binding protein</fullName>
    </submittedName>
</protein>